<feature type="region of interest" description="Disordered" evidence="1">
    <location>
        <begin position="40"/>
        <end position="75"/>
    </location>
</feature>
<reference evidence="2" key="1">
    <citation type="submission" date="2021-02" db="EMBL/GenBank/DDBJ databases">
        <authorList>
            <person name="Dougan E. K."/>
            <person name="Rhodes N."/>
            <person name="Thang M."/>
            <person name="Chan C."/>
        </authorList>
    </citation>
    <scope>NUCLEOTIDE SEQUENCE</scope>
</reference>
<dbReference type="Proteomes" id="UP000601435">
    <property type="component" value="Unassembled WGS sequence"/>
</dbReference>
<evidence type="ECO:0000256" key="1">
    <source>
        <dbReference type="SAM" id="MobiDB-lite"/>
    </source>
</evidence>
<feature type="compositionally biased region" description="Basic and acidic residues" evidence="1">
    <location>
        <begin position="195"/>
        <end position="212"/>
    </location>
</feature>
<protein>
    <submittedName>
        <fullName evidence="2">Uncharacterized protein</fullName>
    </submittedName>
</protein>
<dbReference type="OrthoDB" id="10460625at2759"/>
<evidence type="ECO:0000313" key="3">
    <source>
        <dbReference type="Proteomes" id="UP000601435"/>
    </source>
</evidence>
<proteinExistence type="predicted"/>
<dbReference type="EMBL" id="CAJNJA010063441">
    <property type="protein sequence ID" value="CAE7879499.1"/>
    <property type="molecule type" value="Genomic_DNA"/>
</dbReference>
<feature type="compositionally biased region" description="Basic and acidic residues" evidence="1">
    <location>
        <begin position="40"/>
        <end position="66"/>
    </location>
</feature>
<gene>
    <name evidence="2" type="ORF">SNEC2469_LOCUS28810</name>
</gene>
<evidence type="ECO:0000313" key="2">
    <source>
        <dbReference type="EMBL" id="CAE7879499.1"/>
    </source>
</evidence>
<organism evidence="2 3">
    <name type="scientific">Symbiodinium necroappetens</name>
    <dbReference type="NCBI Taxonomy" id="1628268"/>
    <lineage>
        <taxon>Eukaryota</taxon>
        <taxon>Sar</taxon>
        <taxon>Alveolata</taxon>
        <taxon>Dinophyceae</taxon>
        <taxon>Suessiales</taxon>
        <taxon>Symbiodiniaceae</taxon>
        <taxon>Symbiodinium</taxon>
    </lineage>
</organism>
<comment type="caution">
    <text evidence="2">The sequence shown here is derived from an EMBL/GenBank/DDBJ whole genome shotgun (WGS) entry which is preliminary data.</text>
</comment>
<accession>A0A813AW74</accession>
<feature type="region of interest" description="Disordered" evidence="1">
    <location>
        <begin position="190"/>
        <end position="248"/>
    </location>
</feature>
<dbReference type="AlphaFoldDB" id="A0A813AW74"/>
<feature type="compositionally biased region" description="Basic and acidic residues" evidence="1">
    <location>
        <begin position="238"/>
        <end position="248"/>
    </location>
</feature>
<keyword evidence="3" id="KW-1185">Reference proteome</keyword>
<sequence>MSNILANTTAPRLDDDLKLEAAKVRREKSLLERAYKAWRSWKEEKDKSKRAREEQRRKRQEFVKQGEEDEVEDRDPWETEELRLRATAAELCAELLGGEAKGTPKVLLEELEKWFEHCLRMMKGHRQRWNRQVRETFEEHSESLNERFDALLGELEGEDGFTICCEKLGHDAVPDMNPAAPAQELPLAENGFPGEIRRDCQVARDDAEKPEQDPAEEVPVPETEEEEHLAPARPKNTAIKESDETQAI</sequence>
<feature type="non-terminal residue" evidence="2">
    <location>
        <position position="1"/>
    </location>
</feature>
<name>A0A813AW74_9DINO</name>